<dbReference type="GO" id="GO:0017148">
    <property type="term" value="P:negative regulation of translation"/>
    <property type="evidence" value="ECO:0007669"/>
    <property type="project" value="UniProtKB-KW"/>
</dbReference>
<dbReference type="PRINTS" id="PR00396">
    <property type="entry name" value="SHIGARICIN"/>
</dbReference>
<keyword evidence="7" id="KW-0732">Signal</keyword>
<comment type="caution">
    <text evidence="8">The sequence shown here is derived from an EMBL/GenBank/DDBJ whole genome shotgun (WGS) entry which is preliminary data.</text>
</comment>
<dbReference type="PANTHER" id="PTHR33453">
    <property type="match status" value="1"/>
</dbReference>
<dbReference type="InterPro" id="IPR016138">
    <property type="entry name" value="Ribosome_inactivat_prot_sub1"/>
</dbReference>
<dbReference type="InterPro" id="IPR017989">
    <property type="entry name" value="Ribosome_inactivat_1/2"/>
</dbReference>
<keyword evidence="3 6" id="KW-0378">Hydrolase</keyword>
<dbReference type="Proteomes" id="UP001165190">
    <property type="component" value="Unassembled WGS sequence"/>
</dbReference>
<dbReference type="EMBL" id="BSYR01000040">
    <property type="protein sequence ID" value="GMJ04679.1"/>
    <property type="molecule type" value="Genomic_DNA"/>
</dbReference>
<name>A0A9W7J3I2_HIBTR</name>
<evidence type="ECO:0000256" key="7">
    <source>
        <dbReference type="SAM" id="SignalP"/>
    </source>
</evidence>
<sequence length="301" mass="33305">MKVEQTMKVLAVVAVVLACWASTVESQRPYNVRFTVTDATQRTYGVFINNILNALKVHGSASHGIPVLPSTRDLAATNIQRYVVVEVAAGVQQYVSLVIDATDVYVLGYRPGALRESYFFSDVPLAVRNLFFQGTTRTVLRFDGSYGALQGQAGANRDRIPLGFGELRQRVIDLNRYKPDKQSREIARALIVCLQMVSEATRFKYIQQQIAALAPVVPGPSTRTLTPDTLMQGYQNNWGQLSTAVQTATPNGAFQRSVTVTPRHTYNNVASVRPVIAILKRFLPRFSATAPLDQIVDEELN</sequence>
<dbReference type="InterPro" id="IPR017988">
    <property type="entry name" value="Ribosome_inactivat_prot_CS"/>
</dbReference>
<accession>A0A9W7J3I2</accession>
<dbReference type="PROSITE" id="PS00275">
    <property type="entry name" value="SHIGA_RICIN"/>
    <property type="match status" value="1"/>
</dbReference>
<dbReference type="Pfam" id="PF00161">
    <property type="entry name" value="RIP"/>
    <property type="match status" value="1"/>
</dbReference>
<organism evidence="8 9">
    <name type="scientific">Hibiscus trionum</name>
    <name type="common">Flower of an hour</name>
    <dbReference type="NCBI Taxonomy" id="183268"/>
    <lineage>
        <taxon>Eukaryota</taxon>
        <taxon>Viridiplantae</taxon>
        <taxon>Streptophyta</taxon>
        <taxon>Embryophyta</taxon>
        <taxon>Tracheophyta</taxon>
        <taxon>Spermatophyta</taxon>
        <taxon>Magnoliopsida</taxon>
        <taxon>eudicotyledons</taxon>
        <taxon>Gunneridae</taxon>
        <taxon>Pentapetalae</taxon>
        <taxon>rosids</taxon>
        <taxon>malvids</taxon>
        <taxon>Malvales</taxon>
        <taxon>Malvaceae</taxon>
        <taxon>Malvoideae</taxon>
        <taxon>Hibiscus</taxon>
    </lineage>
</organism>
<dbReference type="OrthoDB" id="1704365at2759"/>
<proteinExistence type="inferred from homology"/>
<feature type="chain" id="PRO_5040871050" description="rRNA N-glycosylase" evidence="7">
    <location>
        <begin position="27"/>
        <end position="301"/>
    </location>
</feature>
<feature type="signal peptide" evidence="7">
    <location>
        <begin position="1"/>
        <end position="26"/>
    </location>
</feature>
<dbReference type="AlphaFoldDB" id="A0A9W7J3I2"/>
<dbReference type="EC" id="3.2.2.22" evidence="6"/>
<dbReference type="InterPro" id="IPR036041">
    <property type="entry name" value="Ribosome-inact_prot_sf"/>
</dbReference>
<evidence type="ECO:0000256" key="2">
    <source>
        <dbReference type="ARBA" id="ARBA00022656"/>
    </source>
</evidence>
<dbReference type="GO" id="GO:0006952">
    <property type="term" value="P:defense response"/>
    <property type="evidence" value="ECO:0007669"/>
    <property type="project" value="UniProtKB-KW"/>
</dbReference>
<evidence type="ECO:0000256" key="6">
    <source>
        <dbReference type="RuleBase" id="RU004915"/>
    </source>
</evidence>
<evidence type="ECO:0000256" key="5">
    <source>
        <dbReference type="ARBA" id="ARBA00023193"/>
    </source>
</evidence>
<comment type="catalytic activity">
    <reaction evidence="1 6">
        <text>Endohydrolysis of the N-glycosidic bond at one specific adenosine on the 28S rRNA.</text>
        <dbReference type="EC" id="3.2.2.22"/>
    </reaction>
</comment>
<evidence type="ECO:0000256" key="1">
    <source>
        <dbReference type="ARBA" id="ARBA00000237"/>
    </source>
</evidence>
<keyword evidence="2 6" id="KW-0800">Toxin</keyword>
<dbReference type="Gene3D" id="4.10.470.10">
    <property type="entry name" value="Ricin (A Subunit), domain 2"/>
    <property type="match status" value="1"/>
</dbReference>
<dbReference type="SUPFAM" id="SSF56371">
    <property type="entry name" value="Ribosome inactivating proteins (RIP)"/>
    <property type="match status" value="1"/>
</dbReference>
<dbReference type="InterPro" id="IPR001574">
    <property type="entry name" value="Ribosome_inactivat_prot"/>
</dbReference>
<dbReference type="InterPro" id="IPR016139">
    <property type="entry name" value="Ribosome_inactivat_prot_sub2"/>
</dbReference>
<evidence type="ECO:0000256" key="3">
    <source>
        <dbReference type="ARBA" id="ARBA00022801"/>
    </source>
</evidence>
<evidence type="ECO:0000313" key="8">
    <source>
        <dbReference type="EMBL" id="GMJ04679.1"/>
    </source>
</evidence>
<dbReference type="GO" id="GO:0030598">
    <property type="term" value="F:rRNA N-glycosylase activity"/>
    <property type="evidence" value="ECO:0007669"/>
    <property type="project" value="UniProtKB-EC"/>
</dbReference>
<reference evidence="8" key="1">
    <citation type="submission" date="2023-05" db="EMBL/GenBank/DDBJ databases">
        <title>Genome and transcriptome analyses reveal genes involved in the formation of fine ridges on petal epidermal cells in Hibiscus trionum.</title>
        <authorList>
            <person name="Koshimizu S."/>
            <person name="Masuda S."/>
            <person name="Ishii T."/>
            <person name="Shirasu K."/>
            <person name="Hoshino A."/>
            <person name="Arita M."/>
        </authorList>
    </citation>
    <scope>NUCLEOTIDE SEQUENCE</scope>
    <source>
        <strain evidence="8">Hamamatsu line</strain>
    </source>
</reference>
<dbReference type="PANTHER" id="PTHR33453:SF34">
    <property type="entry name" value="RIBOSOME-INACTIVATING PROTEIN"/>
    <property type="match status" value="1"/>
</dbReference>
<keyword evidence="9" id="KW-1185">Reference proteome</keyword>
<dbReference type="Gene3D" id="3.40.420.10">
    <property type="entry name" value="Ricin (A subunit), domain 1"/>
    <property type="match status" value="1"/>
</dbReference>
<gene>
    <name evidence="8" type="ORF">HRI_004137100</name>
</gene>
<protein>
    <recommendedName>
        <fullName evidence="6">rRNA N-glycosylase</fullName>
        <ecNumber evidence="6">3.2.2.22</ecNumber>
    </recommendedName>
</protein>
<dbReference type="PROSITE" id="PS51257">
    <property type="entry name" value="PROKAR_LIPOPROTEIN"/>
    <property type="match status" value="1"/>
</dbReference>
<keyword evidence="5 6" id="KW-0652">Protein synthesis inhibitor</keyword>
<keyword evidence="4 6" id="KW-0611">Plant defense</keyword>
<comment type="similarity">
    <text evidence="6">Belongs to the ribosome-inactivating protein family.</text>
</comment>
<evidence type="ECO:0000313" key="9">
    <source>
        <dbReference type="Proteomes" id="UP001165190"/>
    </source>
</evidence>
<evidence type="ECO:0000256" key="4">
    <source>
        <dbReference type="ARBA" id="ARBA00022821"/>
    </source>
</evidence>
<dbReference type="GO" id="GO:0090729">
    <property type="term" value="F:toxin activity"/>
    <property type="evidence" value="ECO:0007669"/>
    <property type="project" value="UniProtKB-KW"/>
</dbReference>